<dbReference type="PROSITE" id="PS50110">
    <property type="entry name" value="RESPONSE_REGULATORY"/>
    <property type="match status" value="1"/>
</dbReference>
<proteinExistence type="predicted"/>
<evidence type="ECO:0000256" key="3">
    <source>
        <dbReference type="PROSITE-ProRule" id="PRU00169"/>
    </source>
</evidence>
<keyword evidence="2" id="KW-0902">Two-component regulatory system</keyword>
<dbReference type="EMBL" id="CP119075">
    <property type="protein sequence ID" value="WED65207.1"/>
    <property type="molecule type" value="Genomic_DNA"/>
</dbReference>
<evidence type="ECO:0000256" key="2">
    <source>
        <dbReference type="ARBA" id="ARBA00023012"/>
    </source>
</evidence>
<dbReference type="InterPro" id="IPR050595">
    <property type="entry name" value="Bact_response_regulator"/>
</dbReference>
<evidence type="ECO:0000313" key="5">
    <source>
        <dbReference type="EMBL" id="WED65207.1"/>
    </source>
</evidence>
<evidence type="ECO:0000259" key="4">
    <source>
        <dbReference type="PROSITE" id="PS50110"/>
    </source>
</evidence>
<keyword evidence="1 3" id="KW-0597">Phosphoprotein</keyword>
<dbReference type="AlphaFoldDB" id="A0AAF0CIB7"/>
<feature type="modified residue" description="4-aspartylphosphate" evidence="3">
    <location>
        <position position="70"/>
    </location>
</feature>
<accession>A0AAF0CIB7</accession>
<dbReference type="InterPro" id="IPR001789">
    <property type="entry name" value="Sig_transdc_resp-reg_receiver"/>
</dbReference>
<dbReference type="KEGG" id="slom:PXH66_22950"/>
<dbReference type="GO" id="GO:0000160">
    <property type="term" value="P:phosphorelay signal transduction system"/>
    <property type="evidence" value="ECO:0007669"/>
    <property type="project" value="UniProtKB-KW"/>
</dbReference>
<name>A0AAF0CIB7_9BACT</name>
<dbReference type="PANTHER" id="PTHR44591:SF14">
    <property type="entry name" value="PROTEIN PILG"/>
    <property type="match status" value="1"/>
</dbReference>
<dbReference type="CDD" id="cd00156">
    <property type="entry name" value="REC"/>
    <property type="match status" value="1"/>
</dbReference>
<dbReference type="SMART" id="SM00448">
    <property type="entry name" value="REC"/>
    <property type="match status" value="1"/>
</dbReference>
<reference evidence="5" key="1">
    <citation type="submission" date="2023-03" db="EMBL/GenBank/DDBJ databases">
        <title>Lomoglobus Profundus gen. nov., sp. nov., a novel member of the phylum Verrucomicrobia, isolated from deep-marine sediment of South China Sea.</title>
        <authorList>
            <person name="Ahmad T."/>
            <person name="Ishaq S.E."/>
            <person name="Wang F."/>
        </authorList>
    </citation>
    <scope>NUCLEOTIDE SEQUENCE</scope>
    <source>
        <strain evidence="5">LMO-M01</strain>
    </source>
</reference>
<feature type="domain" description="Response regulatory" evidence="4">
    <location>
        <begin position="19"/>
        <end position="135"/>
    </location>
</feature>
<dbReference type="InterPro" id="IPR011006">
    <property type="entry name" value="CheY-like_superfamily"/>
</dbReference>
<dbReference type="Pfam" id="PF00072">
    <property type="entry name" value="Response_reg"/>
    <property type="match status" value="1"/>
</dbReference>
<dbReference type="Proteomes" id="UP001218638">
    <property type="component" value="Chromosome"/>
</dbReference>
<dbReference type="PANTHER" id="PTHR44591">
    <property type="entry name" value="STRESS RESPONSE REGULATOR PROTEIN 1"/>
    <property type="match status" value="1"/>
</dbReference>
<organism evidence="5 6">
    <name type="scientific">Synoicihabitans lomoniglobus</name>
    <dbReference type="NCBI Taxonomy" id="2909285"/>
    <lineage>
        <taxon>Bacteria</taxon>
        <taxon>Pseudomonadati</taxon>
        <taxon>Verrucomicrobiota</taxon>
        <taxon>Opitutia</taxon>
        <taxon>Opitutales</taxon>
        <taxon>Opitutaceae</taxon>
        <taxon>Synoicihabitans</taxon>
    </lineage>
</organism>
<protein>
    <submittedName>
        <fullName evidence="5">Response regulator</fullName>
    </submittedName>
</protein>
<sequence length="153" mass="16967">MDRCAQPEDAVRWSATARTVLVAEDEPNMRRILVQLLERRGFNVLSFPDGEAAWQGYQSAHIRIDVVVTDLQMPRLDGRGLIARLMRVTPTPQIAVCSGCDEECAWVRARWGTSVATVHKPYSADQLFGILGPSRRCDQPPESTRAAPAQPAP</sequence>
<keyword evidence="6" id="KW-1185">Reference proteome</keyword>
<dbReference type="Gene3D" id="3.40.50.2300">
    <property type="match status" value="1"/>
</dbReference>
<gene>
    <name evidence="5" type="ORF">PXH66_22950</name>
</gene>
<dbReference type="RefSeq" id="WP_330932177.1">
    <property type="nucleotide sequence ID" value="NZ_CP119075.1"/>
</dbReference>
<dbReference type="SUPFAM" id="SSF52172">
    <property type="entry name" value="CheY-like"/>
    <property type="match status" value="1"/>
</dbReference>
<evidence type="ECO:0000313" key="6">
    <source>
        <dbReference type="Proteomes" id="UP001218638"/>
    </source>
</evidence>
<evidence type="ECO:0000256" key="1">
    <source>
        <dbReference type="ARBA" id="ARBA00022553"/>
    </source>
</evidence>